<dbReference type="PANTHER" id="PTHR11439:SF442">
    <property type="entry name" value="CYSTEINE-RICH RLK (RECEPTOR-LIKE PROTEIN KINASE) 8"/>
    <property type="match status" value="1"/>
</dbReference>
<evidence type="ECO:0000313" key="4">
    <source>
        <dbReference type="Proteomes" id="UP001341281"/>
    </source>
</evidence>
<dbReference type="InterPro" id="IPR043502">
    <property type="entry name" value="DNA/RNA_pol_sf"/>
</dbReference>
<dbReference type="PANTHER" id="PTHR11439">
    <property type="entry name" value="GAG-POL-RELATED RETROTRANSPOSON"/>
    <property type="match status" value="1"/>
</dbReference>
<feature type="compositionally biased region" description="Acidic residues" evidence="1">
    <location>
        <begin position="13"/>
        <end position="27"/>
    </location>
</feature>
<sequence length="592" mass="66616">MPCTTPAFKLSGDDEEGAPIFEDEEGAVNDGDAKPPHRLQLLPPRYELDDEGGPLPTASSSLARRQAHARGRTRRGRGEVTSEIVPSRRVRRDHPPHRMIGDIHQRVTRSSVNSLAIFSHSTYVASFELRDVSHAISDLNWVNAMHEELENFERNHVWDLVKPPPNCRPIGTKWVFKNKQGEDRMVVRNKARLVAQGFCQKEGIDYEETFAPVARLETLRILLAFAVSKGFKLQQMDVKSAFLNGFIEEEVYVRQPPRFESARFPDRVYKLRKALYGTKQAPRAWYARLKSFCSSPDERGEFEMSLMGELRVLPRAAIKQGLEGTFVHQAKYTRDILKKFNMGDSKPMTTPMSTNTALDVDEDGEVVDQKEFRGMIGSLLYLTATRPDIQFAASPRTSHRQAVKRIFGYPKFTTELGLWYSSGSSLSLRGFSDVDHADCRIDRKSTSGTCQLLGTSLVSWSSRKQASIALSTTEAEYVAAVSCCSQLLWMKATLSDFSLRFGRIPLLVDCTSAISVAKNPVLHSRTKHIDVRFHFLRDHYGKGDIDLIHVVSANQLADIFTKPLELQVEGVDNALIKGEIESQWTGLIALLV</sequence>
<dbReference type="SUPFAM" id="SSF56672">
    <property type="entry name" value="DNA/RNA polymerases"/>
    <property type="match status" value="1"/>
</dbReference>
<proteinExistence type="predicted"/>
<accession>A0AAQ3T1K8</accession>
<keyword evidence="4" id="KW-1185">Reference proteome</keyword>
<dbReference type="Pfam" id="PF07727">
    <property type="entry name" value="RVT_2"/>
    <property type="match status" value="1"/>
</dbReference>
<evidence type="ECO:0000313" key="3">
    <source>
        <dbReference type="EMBL" id="WVZ64489.1"/>
    </source>
</evidence>
<name>A0AAQ3T1K8_PASNO</name>
<organism evidence="3 4">
    <name type="scientific">Paspalum notatum var. saurae</name>
    <dbReference type="NCBI Taxonomy" id="547442"/>
    <lineage>
        <taxon>Eukaryota</taxon>
        <taxon>Viridiplantae</taxon>
        <taxon>Streptophyta</taxon>
        <taxon>Embryophyta</taxon>
        <taxon>Tracheophyta</taxon>
        <taxon>Spermatophyta</taxon>
        <taxon>Magnoliopsida</taxon>
        <taxon>Liliopsida</taxon>
        <taxon>Poales</taxon>
        <taxon>Poaceae</taxon>
        <taxon>PACMAD clade</taxon>
        <taxon>Panicoideae</taxon>
        <taxon>Andropogonodae</taxon>
        <taxon>Paspaleae</taxon>
        <taxon>Paspalinae</taxon>
        <taxon>Paspalum</taxon>
    </lineage>
</organism>
<dbReference type="InterPro" id="IPR013103">
    <property type="entry name" value="RVT_2"/>
</dbReference>
<dbReference type="EMBL" id="CP144747">
    <property type="protein sequence ID" value="WVZ64489.1"/>
    <property type="molecule type" value="Genomic_DNA"/>
</dbReference>
<feature type="domain" description="Reverse transcriptase Ty1/copia-type" evidence="2">
    <location>
        <begin position="155"/>
        <end position="292"/>
    </location>
</feature>
<protein>
    <recommendedName>
        <fullName evidence="2">Reverse transcriptase Ty1/copia-type domain-containing protein</fullName>
    </recommendedName>
</protein>
<reference evidence="3 4" key="1">
    <citation type="submission" date="2024-02" db="EMBL/GenBank/DDBJ databases">
        <title>High-quality chromosome-scale genome assembly of Pensacola bahiagrass (Paspalum notatum Flugge var. saurae).</title>
        <authorList>
            <person name="Vega J.M."/>
            <person name="Podio M."/>
            <person name="Orjuela J."/>
            <person name="Siena L.A."/>
            <person name="Pessino S.C."/>
            <person name="Combes M.C."/>
            <person name="Mariac C."/>
            <person name="Albertini E."/>
            <person name="Pupilli F."/>
            <person name="Ortiz J.P.A."/>
            <person name="Leblanc O."/>
        </authorList>
    </citation>
    <scope>NUCLEOTIDE SEQUENCE [LARGE SCALE GENOMIC DNA]</scope>
    <source>
        <strain evidence="3">R1</strain>
        <tissue evidence="3">Leaf</tissue>
    </source>
</reference>
<dbReference type="AlphaFoldDB" id="A0AAQ3T1K8"/>
<gene>
    <name evidence="3" type="ORF">U9M48_013996</name>
</gene>
<dbReference type="Proteomes" id="UP001341281">
    <property type="component" value="Chromosome 03"/>
</dbReference>
<dbReference type="CDD" id="cd09272">
    <property type="entry name" value="RNase_HI_RT_Ty1"/>
    <property type="match status" value="1"/>
</dbReference>
<feature type="region of interest" description="Disordered" evidence="1">
    <location>
        <begin position="1"/>
        <end position="80"/>
    </location>
</feature>
<feature type="compositionally biased region" description="Basic residues" evidence="1">
    <location>
        <begin position="65"/>
        <end position="75"/>
    </location>
</feature>
<evidence type="ECO:0000259" key="2">
    <source>
        <dbReference type="Pfam" id="PF07727"/>
    </source>
</evidence>
<evidence type="ECO:0000256" key="1">
    <source>
        <dbReference type="SAM" id="MobiDB-lite"/>
    </source>
</evidence>